<evidence type="ECO:0000313" key="2">
    <source>
        <dbReference type="Proteomes" id="UP000308600"/>
    </source>
</evidence>
<protein>
    <submittedName>
        <fullName evidence="1">Uncharacterized protein</fullName>
    </submittedName>
</protein>
<evidence type="ECO:0000313" key="1">
    <source>
        <dbReference type="EMBL" id="TFK59678.1"/>
    </source>
</evidence>
<sequence length="520" mass="58515">MASVPPPITPKMQEIDKKIARLSDSEQIRVLKSKRNSLVPISSLQPELLLSIFFALQSRYIVGPEKYYRWMVVTHVSRSWRNLALDTSSLWSGIVQAKKSQQVFAEVSFQRSGSSDLDIFFGGCGLDKSLPNLKLFLSNVTDNLPRIRSLKIQFWSGVKAHNLIACLAQPLPLLNSLTLSTSPEVGADYMNTAGSVIAPNLHSLSLFNIQLHLPWSVYSGIIHLELKNGDDDRVAFTLSSLVMILKHTTKLRTLKLDWYHPSRTGGEHVDGPIYLPTLSNLTLYALKRNDLVGILSAIEIPLTTTIDVTGPPLDNFLEVLSRCFLSGKREIRRFDYTVRNQLGIRLWDVGQEISLTKSAHLSYFTFCKGTDWIPGFMASTWVSLSQLHEARLLGSRIPDVHIDRHPSLFSALGSTPLLELFLTESFVAEVAEYIANHPESFPELETLTVHEITISTETLGRLCTALENRADYGIGRLKKLVLYSKRVENQAWNNALKRLKNTVSDVTLVDVKGRPEFYRR</sequence>
<accession>A0ACD3A1E5</accession>
<dbReference type="Proteomes" id="UP000308600">
    <property type="component" value="Unassembled WGS sequence"/>
</dbReference>
<organism evidence="1 2">
    <name type="scientific">Pluteus cervinus</name>
    <dbReference type="NCBI Taxonomy" id="181527"/>
    <lineage>
        <taxon>Eukaryota</taxon>
        <taxon>Fungi</taxon>
        <taxon>Dikarya</taxon>
        <taxon>Basidiomycota</taxon>
        <taxon>Agaricomycotina</taxon>
        <taxon>Agaricomycetes</taxon>
        <taxon>Agaricomycetidae</taxon>
        <taxon>Agaricales</taxon>
        <taxon>Pluteineae</taxon>
        <taxon>Pluteaceae</taxon>
        <taxon>Pluteus</taxon>
    </lineage>
</organism>
<reference evidence="1 2" key="1">
    <citation type="journal article" date="2019" name="Nat. Ecol. Evol.">
        <title>Megaphylogeny resolves global patterns of mushroom evolution.</title>
        <authorList>
            <person name="Varga T."/>
            <person name="Krizsan K."/>
            <person name="Foldi C."/>
            <person name="Dima B."/>
            <person name="Sanchez-Garcia M."/>
            <person name="Sanchez-Ramirez S."/>
            <person name="Szollosi G.J."/>
            <person name="Szarkandi J.G."/>
            <person name="Papp V."/>
            <person name="Albert L."/>
            <person name="Andreopoulos W."/>
            <person name="Angelini C."/>
            <person name="Antonin V."/>
            <person name="Barry K.W."/>
            <person name="Bougher N.L."/>
            <person name="Buchanan P."/>
            <person name="Buyck B."/>
            <person name="Bense V."/>
            <person name="Catcheside P."/>
            <person name="Chovatia M."/>
            <person name="Cooper J."/>
            <person name="Damon W."/>
            <person name="Desjardin D."/>
            <person name="Finy P."/>
            <person name="Geml J."/>
            <person name="Haridas S."/>
            <person name="Hughes K."/>
            <person name="Justo A."/>
            <person name="Karasinski D."/>
            <person name="Kautmanova I."/>
            <person name="Kiss B."/>
            <person name="Kocsube S."/>
            <person name="Kotiranta H."/>
            <person name="LaButti K.M."/>
            <person name="Lechner B.E."/>
            <person name="Liimatainen K."/>
            <person name="Lipzen A."/>
            <person name="Lukacs Z."/>
            <person name="Mihaltcheva S."/>
            <person name="Morgado L.N."/>
            <person name="Niskanen T."/>
            <person name="Noordeloos M.E."/>
            <person name="Ohm R.A."/>
            <person name="Ortiz-Santana B."/>
            <person name="Ovrebo C."/>
            <person name="Racz N."/>
            <person name="Riley R."/>
            <person name="Savchenko A."/>
            <person name="Shiryaev A."/>
            <person name="Soop K."/>
            <person name="Spirin V."/>
            <person name="Szebenyi C."/>
            <person name="Tomsovsky M."/>
            <person name="Tulloss R.E."/>
            <person name="Uehling J."/>
            <person name="Grigoriev I.V."/>
            <person name="Vagvolgyi C."/>
            <person name="Papp T."/>
            <person name="Martin F.M."/>
            <person name="Miettinen O."/>
            <person name="Hibbett D.S."/>
            <person name="Nagy L.G."/>
        </authorList>
    </citation>
    <scope>NUCLEOTIDE SEQUENCE [LARGE SCALE GENOMIC DNA]</scope>
    <source>
        <strain evidence="1 2">NL-1719</strain>
    </source>
</reference>
<proteinExistence type="predicted"/>
<name>A0ACD3A1E5_9AGAR</name>
<dbReference type="EMBL" id="ML208919">
    <property type="protein sequence ID" value="TFK59678.1"/>
    <property type="molecule type" value="Genomic_DNA"/>
</dbReference>
<keyword evidence="2" id="KW-1185">Reference proteome</keyword>
<gene>
    <name evidence="1" type="ORF">BDN72DRAFT_965973</name>
</gene>